<dbReference type="PROSITE" id="PS01227">
    <property type="entry name" value="UPF0012"/>
    <property type="match status" value="1"/>
</dbReference>
<evidence type="ECO:0000259" key="2">
    <source>
        <dbReference type="PROSITE" id="PS50263"/>
    </source>
</evidence>
<evidence type="ECO:0000313" key="3">
    <source>
        <dbReference type="EMBL" id="MEZ7515605.1"/>
    </source>
</evidence>
<dbReference type="InterPro" id="IPR052737">
    <property type="entry name" value="Omega-amidase_YafV"/>
</dbReference>
<gene>
    <name evidence="3" type="ORF">QO192_09975</name>
</gene>
<dbReference type="PROSITE" id="PS50263">
    <property type="entry name" value="CN_HYDROLASE"/>
    <property type="match status" value="1"/>
</dbReference>
<feature type="domain" description="CN hydrolase" evidence="2">
    <location>
        <begin position="1"/>
        <end position="232"/>
    </location>
</feature>
<dbReference type="NCBIfam" id="NF007757">
    <property type="entry name" value="PRK10438.1"/>
    <property type="match status" value="1"/>
</dbReference>
<dbReference type="InterPro" id="IPR003010">
    <property type="entry name" value="C-N_Hydrolase"/>
</dbReference>
<proteinExistence type="inferred from homology"/>
<dbReference type="Pfam" id="PF00795">
    <property type="entry name" value="CN_hydrolase"/>
    <property type="match status" value="1"/>
</dbReference>
<dbReference type="EMBL" id="JASMRN010000007">
    <property type="protein sequence ID" value="MEZ7515605.1"/>
    <property type="molecule type" value="Genomic_DNA"/>
</dbReference>
<dbReference type="PANTHER" id="PTHR47799">
    <property type="entry name" value="OMEGA-AMIDASE YAFV"/>
    <property type="match status" value="1"/>
</dbReference>
<organism evidence="3 4">
    <name type="scientific">Flavobacterium frigidarium</name>
    <dbReference type="NCBI Taxonomy" id="99286"/>
    <lineage>
        <taxon>Bacteria</taxon>
        <taxon>Pseudomonadati</taxon>
        <taxon>Bacteroidota</taxon>
        <taxon>Flavobacteriia</taxon>
        <taxon>Flavobacteriales</taxon>
        <taxon>Flavobacteriaceae</taxon>
        <taxon>Flavobacterium</taxon>
    </lineage>
</organism>
<comment type="caution">
    <text evidence="3">The sequence shown here is derived from an EMBL/GenBank/DDBJ whole genome shotgun (WGS) entry which is preliminary data.</text>
</comment>
<dbReference type="InterPro" id="IPR036526">
    <property type="entry name" value="C-N_Hydrolase_sf"/>
</dbReference>
<evidence type="ECO:0000313" key="4">
    <source>
        <dbReference type="Proteomes" id="UP001568894"/>
    </source>
</evidence>
<dbReference type="Gene3D" id="3.60.110.10">
    <property type="entry name" value="Carbon-nitrogen hydrolase"/>
    <property type="match status" value="1"/>
</dbReference>
<dbReference type="RefSeq" id="WP_371570065.1">
    <property type="nucleotide sequence ID" value="NZ_JASMRN010000007.1"/>
</dbReference>
<name>A0ABV4KD56_9FLAO</name>
<comment type="similarity">
    <text evidence="1">Belongs to the carbon-nitrogen hydrolase superfamily. NIT1/NIT2 family.</text>
</comment>
<dbReference type="CDD" id="cd07575">
    <property type="entry name" value="Xc-1258_like"/>
    <property type="match status" value="1"/>
</dbReference>
<reference evidence="3 4" key="1">
    <citation type="submission" date="2023-05" db="EMBL/GenBank/DDBJ databases">
        <title>Adaptations of aquatic viruses from atmosphere-close ecosystems of the Central Arctic Ocean.</title>
        <authorList>
            <person name="Rahlff J."/>
            <person name="Holmfeldt K."/>
        </authorList>
    </citation>
    <scope>NUCLEOTIDE SEQUENCE [LARGE SCALE GENOMIC DNA]</scope>
    <source>
        <strain evidence="3 4">Arc14</strain>
    </source>
</reference>
<dbReference type="PANTHER" id="PTHR47799:SF1">
    <property type="entry name" value="OMEGA-AMIDASE YAFV"/>
    <property type="match status" value="1"/>
</dbReference>
<dbReference type="InterPro" id="IPR001110">
    <property type="entry name" value="UPF0012_CS"/>
</dbReference>
<evidence type="ECO:0000256" key="1">
    <source>
        <dbReference type="ARBA" id="ARBA00010613"/>
    </source>
</evidence>
<keyword evidence="4" id="KW-1185">Reference proteome</keyword>
<protein>
    <submittedName>
        <fullName evidence="3">Amidohydrolase</fullName>
    </submittedName>
</protein>
<dbReference type="SUPFAM" id="SSF56317">
    <property type="entry name" value="Carbon-nitrogen hydrolase"/>
    <property type="match status" value="1"/>
</dbReference>
<sequence length="255" mass="28768">MKVAIIQSALVWENPQANRENFEVKINSIEGEVNLIVLPEMFTSGFTMNPAAVAETMTGETVMWMQTLAKANKAAITGSVVIEEGGAFYNRLLFVFPSGEVQFYDKRHLFTLAGEEKQYAKGGEKLIVEYQGWRIAPLVCYDLRFPVFSRNAEDYDLLIYVANWPSKRIHAWNSLLVARAIENMSYTIGVNRIGLDGNNHEYNGQSQIIDALGQTIVAAANSEGVFITTLHKNTLTETRERFHFLNDRDSFSIKD</sequence>
<dbReference type="Proteomes" id="UP001568894">
    <property type="component" value="Unassembled WGS sequence"/>
</dbReference>
<accession>A0ABV4KD56</accession>